<dbReference type="PANTHER" id="PTHR32196:SF21">
    <property type="entry name" value="ABC TRANSPORTER PERMEASE PROTEIN YPHD-RELATED"/>
    <property type="match status" value="1"/>
</dbReference>
<dbReference type="EMBL" id="QNRK01000008">
    <property type="protein sequence ID" value="RBP15515.1"/>
    <property type="molecule type" value="Genomic_DNA"/>
</dbReference>
<feature type="transmembrane region" description="Helical" evidence="8">
    <location>
        <begin position="175"/>
        <end position="200"/>
    </location>
</feature>
<evidence type="ECO:0000259" key="9">
    <source>
        <dbReference type="Pfam" id="PF03088"/>
    </source>
</evidence>
<dbReference type="InterPro" id="IPR011042">
    <property type="entry name" value="6-blade_b-propeller_TolB-like"/>
</dbReference>
<evidence type="ECO:0000256" key="2">
    <source>
        <dbReference type="ARBA" id="ARBA00022448"/>
    </source>
</evidence>
<keyword evidence="5 8" id="KW-0812">Transmembrane</keyword>
<dbReference type="Pfam" id="PF03088">
    <property type="entry name" value="Str_synth"/>
    <property type="match status" value="1"/>
</dbReference>
<dbReference type="GO" id="GO:0022857">
    <property type="term" value="F:transmembrane transporter activity"/>
    <property type="evidence" value="ECO:0007669"/>
    <property type="project" value="InterPro"/>
</dbReference>
<feature type="transmembrane region" description="Helical" evidence="8">
    <location>
        <begin position="30"/>
        <end position="51"/>
    </location>
</feature>
<sequence length="732" mass="79067">MSTGLSAFERIWAPRQQLSEAMAKRWFETLVPFTLLVVLIAVSGALVPNFLTLGSLTSTGREFAEFGFVALAMAIVLIGGGVDLSVGSIFALANFLSLFLVSVVGLPVWACLVLTPLAGCLLGAVNGALIGFLRARALLTTMAMLIVFRSIYELVTYQYAADLSAGDPASPLWDYIGGGSLLGVPINLVVLGLIAVVVHLVRSRTRFGWHIAAVGAGRLAARHAGLPVNWLVFSTYVISGALSATGGLFYAARFMNAGRDVGVGLEVDALTAVVLGGVSLMGGRGSAARAMIGALTIFLINNGLVRAGVVSGVNSLVMGALMLLAVAVDRKLLKNLPRLAARLYIDPAALRLPPPPAIDPGSGSPFAVNFGLRGAYPIGFRGEDFAGQEDYVLDDREMRLFNPEDVLLDQQDRVYTGTSNGLIMRYYGHNYGAREAYARTGGQVRGLAWAADGRLLALVAGVGLVAIGDDRVVHRLSDETNRTPFRFRDDSRLAALVNLSVGPDEKVYISEASYRHEVHAWINDAVEARPNGRILVYDPATGRTRTLINHLVYPSGVCVASDGQSLLFSETWLCRISRLWLSGQKAGRTETVIENLPVYPANISKAPDGYWVAAVGARTPSFDLMASEKAARYRIVRSLPRDEWPTPNFNAGGAFLLTEAGEIKRMLWDPAGRGQNYSAVTSARQYGPYLYLAGIFNNRIGRVVVDRDGDVWKSPNFLYQREESPRQLEEIR</sequence>
<evidence type="ECO:0000256" key="3">
    <source>
        <dbReference type="ARBA" id="ARBA00022475"/>
    </source>
</evidence>
<keyword evidence="6 8" id="KW-1133">Transmembrane helix</keyword>
<feature type="transmembrane region" description="Helical" evidence="8">
    <location>
        <begin position="63"/>
        <end position="92"/>
    </location>
</feature>
<evidence type="ECO:0000313" key="10">
    <source>
        <dbReference type="EMBL" id="RBP15515.1"/>
    </source>
</evidence>
<dbReference type="RefSeq" id="WP_113888821.1">
    <property type="nucleotide sequence ID" value="NZ_QNRK01000008.1"/>
</dbReference>
<proteinExistence type="predicted"/>
<feature type="transmembrane region" description="Helical" evidence="8">
    <location>
        <begin position="303"/>
        <end position="328"/>
    </location>
</feature>
<evidence type="ECO:0000313" key="11">
    <source>
        <dbReference type="Proteomes" id="UP000253529"/>
    </source>
</evidence>
<dbReference type="CDD" id="cd06579">
    <property type="entry name" value="TM_PBP1_transp_AraH_like"/>
    <property type="match status" value="1"/>
</dbReference>
<evidence type="ECO:0000256" key="6">
    <source>
        <dbReference type="ARBA" id="ARBA00022989"/>
    </source>
</evidence>
<feature type="transmembrane region" description="Helical" evidence="8">
    <location>
        <begin position="263"/>
        <end position="283"/>
    </location>
</feature>
<dbReference type="GO" id="GO:0005886">
    <property type="term" value="C:plasma membrane"/>
    <property type="evidence" value="ECO:0007669"/>
    <property type="project" value="UniProtKB-SubCell"/>
</dbReference>
<comment type="subcellular location">
    <subcellularLocation>
        <location evidence="1">Cell membrane</location>
        <topology evidence="1">Multi-pass membrane protein</topology>
    </subcellularLocation>
</comment>
<feature type="transmembrane region" description="Helical" evidence="8">
    <location>
        <begin position="230"/>
        <end position="251"/>
    </location>
</feature>
<keyword evidence="3" id="KW-1003">Cell membrane</keyword>
<feature type="domain" description="Strictosidine synthase conserved region" evidence="9">
    <location>
        <begin position="499"/>
        <end position="583"/>
    </location>
</feature>
<accession>A0A366FP75</accession>
<keyword evidence="7 8" id="KW-0472">Membrane</keyword>
<dbReference type="PANTHER" id="PTHR32196">
    <property type="entry name" value="ABC TRANSPORTER PERMEASE PROTEIN YPHD-RELATED-RELATED"/>
    <property type="match status" value="1"/>
</dbReference>
<gene>
    <name evidence="10" type="ORF">DFR50_10872</name>
</gene>
<evidence type="ECO:0000256" key="7">
    <source>
        <dbReference type="ARBA" id="ARBA00023136"/>
    </source>
</evidence>
<protein>
    <submittedName>
        <fullName evidence="10">Ribose transport system permease protein</fullName>
    </submittedName>
</protein>
<keyword evidence="4" id="KW-0997">Cell inner membrane</keyword>
<dbReference type="Pfam" id="PF20067">
    <property type="entry name" value="SSL_N"/>
    <property type="match status" value="1"/>
</dbReference>
<dbReference type="InterPro" id="IPR018119">
    <property type="entry name" value="Strictosidine_synth_cons-reg"/>
</dbReference>
<organism evidence="10 11">
    <name type="scientific">Roseiarcus fermentans</name>
    <dbReference type="NCBI Taxonomy" id="1473586"/>
    <lineage>
        <taxon>Bacteria</taxon>
        <taxon>Pseudomonadati</taxon>
        <taxon>Pseudomonadota</taxon>
        <taxon>Alphaproteobacteria</taxon>
        <taxon>Hyphomicrobiales</taxon>
        <taxon>Roseiarcaceae</taxon>
        <taxon>Roseiarcus</taxon>
    </lineage>
</organism>
<evidence type="ECO:0000256" key="1">
    <source>
        <dbReference type="ARBA" id="ARBA00004651"/>
    </source>
</evidence>
<name>A0A366FP75_9HYPH</name>
<evidence type="ECO:0000256" key="4">
    <source>
        <dbReference type="ARBA" id="ARBA00022519"/>
    </source>
</evidence>
<reference evidence="10 11" key="1">
    <citation type="submission" date="2018-06" db="EMBL/GenBank/DDBJ databases">
        <title>Genomic Encyclopedia of Type Strains, Phase IV (KMG-IV): sequencing the most valuable type-strain genomes for metagenomic binning, comparative biology and taxonomic classification.</title>
        <authorList>
            <person name="Goeker M."/>
        </authorList>
    </citation>
    <scope>NUCLEOTIDE SEQUENCE [LARGE SCALE GENOMIC DNA]</scope>
    <source>
        <strain evidence="10 11">DSM 24875</strain>
    </source>
</reference>
<comment type="caution">
    <text evidence="10">The sequence shown here is derived from an EMBL/GenBank/DDBJ whole genome shotgun (WGS) entry which is preliminary data.</text>
</comment>
<keyword evidence="2" id="KW-0813">Transport</keyword>
<dbReference type="Gene3D" id="2.120.10.30">
    <property type="entry name" value="TolB, C-terminal domain"/>
    <property type="match status" value="1"/>
</dbReference>
<evidence type="ECO:0000256" key="5">
    <source>
        <dbReference type="ARBA" id="ARBA00022692"/>
    </source>
</evidence>
<keyword evidence="11" id="KW-1185">Reference proteome</keyword>
<dbReference type="AlphaFoldDB" id="A0A366FP75"/>
<dbReference type="OrthoDB" id="9775406at2"/>
<dbReference type="Pfam" id="PF02653">
    <property type="entry name" value="BPD_transp_2"/>
    <property type="match status" value="1"/>
</dbReference>
<feature type="transmembrane region" description="Helical" evidence="8">
    <location>
        <begin position="98"/>
        <end position="125"/>
    </location>
</feature>
<dbReference type="Proteomes" id="UP000253529">
    <property type="component" value="Unassembled WGS sequence"/>
</dbReference>
<dbReference type="SUPFAM" id="SSF63829">
    <property type="entry name" value="Calcium-dependent phosphotriesterase"/>
    <property type="match status" value="1"/>
</dbReference>
<feature type="transmembrane region" description="Helical" evidence="8">
    <location>
        <begin position="137"/>
        <end position="155"/>
    </location>
</feature>
<dbReference type="InterPro" id="IPR001851">
    <property type="entry name" value="ABC_transp_permease"/>
</dbReference>
<evidence type="ECO:0000256" key="8">
    <source>
        <dbReference type="SAM" id="Phobius"/>
    </source>
</evidence>